<evidence type="ECO:0000313" key="3">
    <source>
        <dbReference type="EMBL" id="CAD7004622.1"/>
    </source>
</evidence>
<proteinExistence type="predicted"/>
<feature type="compositionally biased region" description="Polar residues" evidence="1">
    <location>
        <begin position="405"/>
        <end position="434"/>
    </location>
</feature>
<comment type="caution">
    <text evidence="3">The sequence shown here is derived from an EMBL/GenBank/DDBJ whole genome shotgun (WGS) entry which is preliminary data.</text>
</comment>
<reference evidence="3" key="1">
    <citation type="submission" date="2020-11" db="EMBL/GenBank/DDBJ databases">
        <authorList>
            <person name="Whitehead M."/>
        </authorList>
    </citation>
    <scope>NUCLEOTIDE SEQUENCE</scope>
    <source>
        <strain evidence="3">EGII</strain>
    </source>
</reference>
<dbReference type="AlphaFoldDB" id="A0A811UZB7"/>
<feature type="domain" description="DUF4729" evidence="2">
    <location>
        <begin position="629"/>
        <end position="805"/>
    </location>
</feature>
<dbReference type="InterPro" id="IPR031732">
    <property type="entry name" value="DUF4729"/>
</dbReference>
<organism evidence="3 4">
    <name type="scientific">Ceratitis capitata</name>
    <name type="common">Mediterranean fruit fly</name>
    <name type="synonym">Tephritis capitata</name>
    <dbReference type="NCBI Taxonomy" id="7213"/>
    <lineage>
        <taxon>Eukaryota</taxon>
        <taxon>Metazoa</taxon>
        <taxon>Ecdysozoa</taxon>
        <taxon>Arthropoda</taxon>
        <taxon>Hexapoda</taxon>
        <taxon>Insecta</taxon>
        <taxon>Pterygota</taxon>
        <taxon>Neoptera</taxon>
        <taxon>Endopterygota</taxon>
        <taxon>Diptera</taxon>
        <taxon>Brachycera</taxon>
        <taxon>Muscomorpha</taxon>
        <taxon>Tephritoidea</taxon>
        <taxon>Tephritidae</taxon>
        <taxon>Ceratitis</taxon>
        <taxon>Ceratitis</taxon>
    </lineage>
</organism>
<feature type="region of interest" description="Disordered" evidence="1">
    <location>
        <begin position="405"/>
        <end position="443"/>
    </location>
</feature>
<keyword evidence="4" id="KW-1185">Reference proteome</keyword>
<evidence type="ECO:0000313" key="4">
    <source>
        <dbReference type="Proteomes" id="UP000606786"/>
    </source>
</evidence>
<sequence>MNCATCKVNKIGPKTAPFGGYLCGNEHMQCGDCNERTDGQCGVCEENTSFVQMNFNQRERHTSPIRRVYPHMRPMPTAESVDIETHSIAAATLETNSSYVFPKAFYADMETQSSISQEHLSMHESQDALSEDQGEEMDQHLIDGKNCLSLHPGYVFDGVGIPTTDGVAATTVTPTPTPMSMSMSIPMMMKQYLPHNAQDRIQMETIFFGTNNQPQSASNFTFQFRTENGLMHLMQQRDSSTAALEVIEAPKSIQLTTEQTNLCDNSCDGVFVGAAESEKEKIPSPNADDTEDVIHTSEIRFMESTESMKNYFSDGTMHPILKAKHELPRTSNTTYSRNLQPQESLSIKKLHDFETRNTAHPTEVVENYLRHYGPLAFCQFPAYAFSHSCQASTCETMDAFQRRQTQVPAQSQTPQNQTRTISASTESEPTLASTKKTELPPGKHLPPEYFVMQATGVAAPTQGTLPEVDKASHPSIDIRMQKVLETFQEEPHVPNVSDKPISIDQSKKFIKIIDSIEQTKATAPTISTVNNKQVDKVSTCESPADKASFDIMSHLSNTHRAIYNPPTQRHLNGIYNQVSNLICAEPPPQFQLVTCSNVMAAELLLSKGRFLNMKPIPACQLTIPRPPIKCPESACQRMIFVSDFNKHLIVDHSSLPMERIAPHQCKNFFLDPRIAHCGINKCHLLYLIRDKITDLGSSKFKDFLPLLVMSTRVHLSDLCGIDKREFTNPDNNPEFLMMWLTGIVPEEFPVTVSLTVWSRSGQLPTCHMVHSGEMYSLRNSQEPKDVCRSGQMLLLSATEVNLLTNSGKEMLELQIVVH</sequence>
<protein>
    <submittedName>
        <fullName evidence="3">(Mediterranean fruit fly) hypothetical protein</fullName>
    </submittedName>
</protein>
<dbReference type="Pfam" id="PF15866">
    <property type="entry name" value="DUF4729"/>
    <property type="match status" value="1"/>
</dbReference>
<evidence type="ECO:0000256" key="1">
    <source>
        <dbReference type="SAM" id="MobiDB-lite"/>
    </source>
</evidence>
<gene>
    <name evidence="3" type="ORF">CCAP1982_LOCUS13017</name>
</gene>
<name>A0A811UZB7_CERCA</name>
<dbReference type="EMBL" id="CAJHJT010000034">
    <property type="protein sequence ID" value="CAD7004622.1"/>
    <property type="molecule type" value="Genomic_DNA"/>
</dbReference>
<dbReference type="OrthoDB" id="7967959at2759"/>
<dbReference type="KEGG" id="ccat:101450533"/>
<accession>A0A811UZB7</accession>
<evidence type="ECO:0000259" key="2">
    <source>
        <dbReference type="Pfam" id="PF15866"/>
    </source>
</evidence>
<dbReference type="Proteomes" id="UP000606786">
    <property type="component" value="Unassembled WGS sequence"/>
</dbReference>